<reference evidence="9" key="1">
    <citation type="submission" date="2007-07" db="EMBL/GenBank/DDBJ databases">
        <title>PCAP assembly of the Caenorhabditis remanei genome.</title>
        <authorList>
            <consortium name="The Caenorhabditis remanei Sequencing Consortium"/>
            <person name="Wilson R.K."/>
        </authorList>
    </citation>
    <scope>NUCLEOTIDE SEQUENCE [LARGE SCALE GENOMIC DNA]</scope>
    <source>
        <strain evidence="9">PB4641</strain>
    </source>
</reference>
<evidence type="ECO:0000256" key="2">
    <source>
        <dbReference type="ARBA" id="ARBA00004253"/>
    </source>
</evidence>
<evidence type="ECO:0000256" key="5">
    <source>
        <dbReference type="ARBA" id="ARBA00022827"/>
    </source>
</evidence>
<evidence type="ECO:0000313" key="10">
    <source>
        <dbReference type="Proteomes" id="UP000008281"/>
    </source>
</evidence>
<dbReference type="InterPro" id="IPR006181">
    <property type="entry name" value="D-amino_acid_oxidase_CS"/>
</dbReference>
<dbReference type="eggNOG" id="KOG3923">
    <property type="taxonomic scope" value="Eukaryota"/>
</dbReference>
<feature type="binding site" evidence="7">
    <location>
        <begin position="70"/>
        <end position="72"/>
    </location>
    <ligand>
        <name>FAD</name>
        <dbReference type="ChEBI" id="CHEBI:57692"/>
    </ligand>
</feature>
<dbReference type="PANTHER" id="PTHR11530:SF11">
    <property type="entry name" value="D-ASPARTATE OXIDASE"/>
    <property type="match status" value="1"/>
</dbReference>
<dbReference type="InParanoid" id="E3NIW0"/>
<dbReference type="EMBL" id="DS268716">
    <property type="protein sequence ID" value="EFO99359.1"/>
    <property type="molecule type" value="Genomic_DNA"/>
</dbReference>
<evidence type="ECO:0000313" key="9">
    <source>
        <dbReference type="EMBL" id="EFO99359.1"/>
    </source>
</evidence>
<dbReference type="PANTHER" id="PTHR11530">
    <property type="entry name" value="D-AMINO ACID OXIDASE"/>
    <property type="match status" value="1"/>
</dbReference>
<dbReference type="Gene3D" id="3.40.50.720">
    <property type="entry name" value="NAD(P)-binding Rossmann-like Domain"/>
    <property type="match status" value="1"/>
</dbReference>
<dbReference type="HOGENOM" id="CLU_034311_0_2_1"/>
<evidence type="ECO:0000256" key="4">
    <source>
        <dbReference type="ARBA" id="ARBA00022630"/>
    </source>
</evidence>
<dbReference type="InterPro" id="IPR006076">
    <property type="entry name" value="FAD-dep_OxRdtase"/>
</dbReference>
<dbReference type="Proteomes" id="UP000008281">
    <property type="component" value="Unassembled WGS sequence"/>
</dbReference>
<dbReference type="PIRSF" id="PIRSF000189">
    <property type="entry name" value="D-aa_oxidase"/>
    <property type="match status" value="1"/>
</dbReference>
<feature type="binding site" evidence="7">
    <location>
        <begin position="65"/>
        <end position="66"/>
    </location>
    <ligand>
        <name>FAD</name>
        <dbReference type="ChEBI" id="CHEBI:57692"/>
    </ligand>
</feature>
<feature type="binding site" evidence="7">
    <location>
        <begin position="58"/>
        <end position="59"/>
    </location>
    <ligand>
        <name>FAD</name>
        <dbReference type="ChEBI" id="CHEBI:57692"/>
    </ligand>
</feature>
<dbReference type="GO" id="GO:0003884">
    <property type="term" value="F:D-amino-acid oxidase activity"/>
    <property type="evidence" value="ECO:0007669"/>
    <property type="project" value="InterPro"/>
</dbReference>
<evidence type="ECO:0000259" key="8">
    <source>
        <dbReference type="Pfam" id="PF01266"/>
    </source>
</evidence>
<feature type="binding site" evidence="7">
    <location>
        <position position="319"/>
    </location>
    <ligand>
        <name>D-dopa</name>
        <dbReference type="ChEBI" id="CHEBI:149689"/>
    </ligand>
</feature>
<organism evidence="10">
    <name type="scientific">Caenorhabditis remanei</name>
    <name type="common">Caenorhabditis vulgaris</name>
    <dbReference type="NCBI Taxonomy" id="31234"/>
    <lineage>
        <taxon>Eukaryota</taxon>
        <taxon>Metazoa</taxon>
        <taxon>Ecdysozoa</taxon>
        <taxon>Nematoda</taxon>
        <taxon>Chromadorea</taxon>
        <taxon>Rhabditida</taxon>
        <taxon>Rhabditina</taxon>
        <taxon>Rhabditomorpha</taxon>
        <taxon>Rhabditoidea</taxon>
        <taxon>Rhabditidae</taxon>
        <taxon>Peloderinae</taxon>
        <taxon>Caenorhabditis</taxon>
    </lineage>
</organism>
<dbReference type="FunCoup" id="E3NIW0">
    <property type="interactions" value="250"/>
</dbReference>
<dbReference type="PROSITE" id="PS00677">
    <property type="entry name" value="DAO"/>
    <property type="match status" value="1"/>
</dbReference>
<evidence type="ECO:0000256" key="3">
    <source>
        <dbReference type="ARBA" id="ARBA00006730"/>
    </source>
</evidence>
<evidence type="ECO:0000256" key="1">
    <source>
        <dbReference type="ARBA" id="ARBA00001974"/>
    </source>
</evidence>
<dbReference type="GO" id="GO:0071949">
    <property type="term" value="F:FAD binding"/>
    <property type="evidence" value="ECO:0007669"/>
    <property type="project" value="InterPro"/>
</dbReference>
<keyword evidence="5 7" id="KW-0274">FAD</keyword>
<dbReference type="GO" id="GO:0019478">
    <property type="term" value="P:D-amino acid catabolic process"/>
    <property type="evidence" value="ECO:0007669"/>
    <property type="project" value="TreeGrafter"/>
</dbReference>
<sequence>MPKIVVLGAGINGISTALAIQESIPKCQVIKQRMNLSVCVSSYPDVQFQIFPVTVISDRFSPNTTSDVAAGLIEPYLCDDDVDRIIKWTRTTILRIQEYMAGGHPGAEEQSGYYLSSVKSIPKWLEVMKNVHILSEKEMKEVAKRPEHKFGFFYTTWYLEPTAYIKWETEQFLKNGGQFLQQKINKIDDVSKMGYDVIVNCTGLGSREMVGDKEVYPTRGQVLRVECPRVKHFLIDDEYYALLNENTITLGGTQDRNQWNTTINPILSQKIFEENCRNIPSLRSARILSAHVDLRPTRGTVRLEAEPNGKVIHNYGHGGSGITLHWGCAMECVNLVKKMMLEEKKNSKI</sequence>
<dbReference type="InterPro" id="IPR023209">
    <property type="entry name" value="DAO"/>
</dbReference>
<dbReference type="GO" id="GO:0005782">
    <property type="term" value="C:peroxisomal matrix"/>
    <property type="evidence" value="ECO:0007669"/>
    <property type="project" value="UniProtKB-SubCell"/>
</dbReference>
<comment type="subcellular location">
    <subcellularLocation>
        <location evidence="2">Peroxisome matrix</location>
    </subcellularLocation>
</comment>
<dbReference type="STRING" id="31234.E3NIW0"/>
<dbReference type="SUPFAM" id="SSF51971">
    <property type="entry name" value="Nucleotide-binding domain"/>
    <property type="match status" value="1"/>
</dbReference>
<dbReference type="AlphaFoldDB" id="E3NIW0"/>
<gene>
    <name evidence="9" type="primary">Cre-daao-1</name>
    <name evidence="9" type="ORF">CRE_20071</name>
</gene>
<keyword evidence="10" id="KW-1185">Reference proteome</keyword>
<protein>
    <submittedName>
        <fullName evidence="9">CRE-DAAO-1 protein</fullName>
    </submittedName>
</protein>
<name>E3NIW0_CAERE</name>
<dbReference type="SUPFAM" id="SSF54373">
    <property type="entry name" value="FAD-linked reductases, C-terminal domain"/>
    <property type="match status" value="1"/>
</dbReference>
<dbReference type="Gene3D" id="3.30.9.10">
    <property type="entry name" value="D-Amino Acid Oxidase, subunit A, domain 2"/>
    <property type="match status" value="1"/>
</dbReference>
<comment type="similarity">
    <text evidence="3">Belongs to the DAMOX/DASOX family.</text>
</comment>
<dbReference type="Pfam" id="PF01266">
    <property type="entry name" value="DAO"/>
    <property type="match status" value="1"/>
</dbReference>
<proteinExistence type="inferred from homology"/>
<evidence type="ECO:0000256" key="6">
    <source>
        <dbReference type="ARBA" id="ARBA00023002"/>
    </source>
</evidence>
<comment type="cofactor">
    <cofactor evidence="1 7">
        <name>FAD</name>
        <dbReference type="ChEBI" id="CHEBI:57692"/>
    </cofactor>
</comment>
<keyword evidence="6" id="KW-0560">Oxidoreductase</keyword>
<accession>E3NIW0</accession>
<keyword evidence="4" id="KW-0285">Flavoprotein</keyword>
<feature type="domain" description="FAD dependent oxidoreductase" evidence="8">
    <location>
        <begin position="3"/>
        <end position="332"/>
    </location>
</feature>
<dbReference type="OrthoDB" id="2015447at2759"/>
<feature type="binding site" evidence="7">
    <location>
        <position position="295"/>
    </location>
    <ligand>
        <name>D-dopa</name>
        <dbReference type="ChEBI" id="CHEBI:149689"/>
    </ligand>
</feature>
<feature type="binding site" evidence="7">
    <location>
        <begin position="318"/>
        <end position="323"/>
    </location>
    <ligand>
        <name>FAD</name>
        <dbReference type="ChEBI" id="CHEBI:57692"/>
    </ligand>
</feature>
<feature type="binding site" evidence="7">
    <location>
        <position position="202"/>
    </location>
    <ligand>
        <name>FAD</name>
        <dbReference type="ChEBI" id="CHEBI:57692"/>
    </ligand>
</feature>
<dbReference type="OMA" id="TTWYLEP"/>
<feature type="binding site" evidence="7">
    <location>
        <position position="240"/>
    </location>
    <ligand>
        <name>D-dopa</name>
        <dbReference type="ChEBI" id="CHEBI:149689"/>
    </ligand>
</feature>
<evidence type="ECO:0000256" key="7">
    <source>
        <dbReference type="PIRSR" id="PIRSR000189-1"/>
    </source>
</evidence>